<dbReference type="EMBL" id="CP002156">
    <property type="protein sequence ID" value="ADM10568.1"/>
    <property type="molecule type" value="Genomic_DNA"/>
</dbReference>
<evidence type="ECO:0000256" key="1">
    <source>
        <dbReference type="ARBA" id="ARBA00023122"/>
    </source>
</evidence>
<dbReference type="PANTHER" id="PTHR43080">
    <property type="entry name" value="CBS DOMAIN-CONTAINING PROTEIN CBSX3, MITOCHONDRIAL"/>
    <property type="match status" value="1"/>
</dbReference>
<dbReference type="InterPro" id="IPR044725">
    <property type="entry name" value="CBSX3_CBS_dom"/>
</dbReference>
<dbReference type="Proteomes" id="UP000001302">
    <property type="component" value="Chromosome"/>
</dbReference>
<organism evidence="4 5">
    <name type="scientific">Parvularcula bermudensis (strain ATCC BAA-594 / HTCC2503 / KCTC 12087)</name>
    <dbReference type="NCBI Taxonomy" id="314260"/>
    <lineage>
        <taxon>Bacteria</taxon>
        <taxon>Pseudomonadati</taxon>
        <taxon>Pseudomonadota</taxon>
        <taxon>Alphaproteobacteria</taxon>
        <taxon>Parvularculales</taxon>
        <taxon>Parvularculaceae</taxon>
        <taxon>Parvularcula</taxon>
    </lineage>
</organism>
<keyword evidence="5" id="KW-1185">Reference proteome</keyword>
<gene>
    <name evidence="4" type="ordered locus">PB2503_12654</name>
</gene>
<protein>
    <recommendedName>
        <fullName evidence="3">CBS domain-containing protein</fullName>
    </recommendedName>
</protein>
<dbReference type="SUPFAM" id="SSF54631">
    <property type="entry name" value="CBS-domain pair"/>
    <property type="match status" value="1"/>
</dbReference>
<evidence type="ECO:0000313" key="5">
    <source>
        <dbReference type="Proteomes" id="UP000001302"/>
    </source>
</evidence>
<dbReference type="InterPro" id="IPR046342">
    <property type="entry name" value="CBS_dom_sf"/>
</dbReference>
<dbReference type="OrthoDB" id="9807125at2"/>
<feature type="domain" description="CBS" evidence="3">
    <location>
        <begin position="76"/>
        <end position="132"/>
    </location>
</feature>
<feature type="domain" description="CBS" evidence="3">
    <location>
        <begin position="6"/>
        <end position="70"/>
    </location>
</feature>
<sequence length="144" mass="15266">MRAKDMLKDKGRDVVTIDHKASLAEAIEVLASKNIGAVVVTSPGKAVAGILSERDVVRVLSGAPTGFRESPVTDIMTREVFTAGLEASVDQLLDLMTDRRIRHVPIVDGDGLVGLLSIGDVVKCRIRQAVGEADALKEYISAAG</sequence>
<reference evidence="4 5" key="2">
    <citation type="journal article" date="2011" name="J. Bacteriol.">
        <title>Complete genome sequence of strain HTCC2503T of Parvularcula bermudensis, the type species of the order "Parvularculales" in the class Alphaproteobacteria.</title>
        <authorList>
            <person name="Oh H.M."/>
            <person name="Kang I."/>
            <person name="Vergin K.L."/>
            <person name="Kang D."/>
            <person name="Rhee K.H."/>
            <person name="Giovannoni S.J."/>
            <person name="Cho J.C."/>
        </authorList>
    </citation>
    <scope>NUCLEOTIDE SEQUENCE [LARGE SCALE GENOMIC DNA]</scope>
    <source>
        <strain evidence="5">ATCC BAA-594 / HTCC2503 / KCTC 12087</strain>
    </source>
</reference>
<proteinExistence type="predicted"/>
<dbReference type="Gene3D" id="3.10.580.10">
    <property type="entry name" value="CBS-domain"/>
    <property type="match status" value="1"/>
</dbReference>
<dbReference type="STRING" id="314260.PB2503_12654"/>
<dbReference type="PANTHER" id="PTHR43080:SF2">
    <property type="entry name" value="CBS DOMAIN-CONTAINING PROTEIN"/>
    <property type="match status" value="1"/>
</dbReference>
<dbReference type="InterPro" id="IPR051257">
    <property type="entry name" value="Diverse_CBS-Domain"/>
</dbReference>
<reference evidence="5" key="1">
    <citation type="submission" date="2010-08" db="EMBL/GenBank/DDBJ databases">
        <title>Genome sequence of Parvularcula bermudensis HTCC2503.</title>
        <authorList>
            <person name="Kang D.-M."/>
            <person name="Oh H.-M."/>
            <person name="Cho J.-C."/>
        </authorList>
    </citation>
    <scope>NUCLEOTIDE SEQUENCE [LARGE SCALE GENOMIC DNA]</scope>
    <source>
        <strain evidence="5">ATCC BAA-594 / HTCC2503 / KCTC 12087</strain>
    </source>
</reference>
<dbReference type="InterPro" id="IPR000644">
    <property type="entry name" value="CBS_dom"/>
</dbReference>
<dbReference type="Pfam" id="PF00571">
    <property type="entry name" value="CBS"/>
    <property type="match status" value="2"/>
</dbReference>
<dbReference type="HOGENOM" id="CLU_040681_3_2_5"/>
<dbReference type="eggNOG" id="COG0517">
    <property type="taxonomic scope" value="Bacteria"/>
</dbReference>
<dbReference type="RefSeq" id="WP_013301542.1">
    <property type="nucleotide sequence ID" value="NC_014414.1"/>
</dbReference>
<evidence type="ECO:0000313" key="4">
    <source>
        <dbReference type="EMBL" id="ADM10568.1"/>
    </source>
</evidence>
<dbReference type="SMART" id="SM00116">
    <property type="entry name" value="CBS"/>
    <property type="match status" value="2"/>
</dbReference>
<evidence type="ECO:0000256" key="2">
    <source>
        <dbReference type="PROSITE-ProRule" id="PRU00703"/>
    </source>
</evidence>
<dbReference type="PROSITE" id="PS51371">
    <property type="entry name" value="CBS"/>
    <property type="match status" value="2"/>
</dbReference>
<accession>E0TFK8</accession>
<dbReference type="CDD" id="cd04623">
    <property type="entry name" value="CBS_pair_bac_euk"/>
    <property type="match status" value="1"/>
</dbReference>
<name>E0TFK8_PARBH</name>
<evidence type="ECO:0000259" key="3">
    <source>
        <dbReference type="PROSITE" id="PS51371"/>
    </source>
</evidence>
<keyword evidence="1 2" id="KW-0129">CBS domain</keyword>
<dbReference type="AlphaFoldDB" id="E0TFK8"/>
<dbReference type="KEGG" id="pbr:PB2503_12654"/>